<dbReference type="Gene3D" id="1.10.10.10">
    <property type="entry name" value="Winged helix-like DNA-binding domain superfamily/Winged helix DNA-binding domain"/>
    <property type="match status" value="1"/>
</dbReference>
<evidence type="ECO:0000259" key="4">
    <source>
        <dbReference type="Pfam" id="PF07638"/>
    </source>
</evidence>
<sequence>MSEKISVLIDKMRDGQDVYDDIYAIVYDELKRMATYKIRQENPNLTYSRTELVHETYLKMVNQSEISFNDKSHFLAIASNCMRQVLIDHARKKSADKRGGNPERKTYVDEMFSRDRQMVNELLDIDEALDRLAKLNSRLSSVVTMKFFGGMNINEISEVLGISESTVNRDWAKARGWLHKELKG</sequence>
<dbReference type="OrthoDB" id="128473at2"/>
<dbReference type="InterPro" id="IPR011517">
    <property type="entry name" value="RNA_pol_sigma70_ECF-like"/>
</dbReference>
<accession>A0A316U2S5</accession>
<organism evidence="5 6">
    <name type="scientific">Rhodohalobacter mucosus</name>
    <dbReference type="NCBI Taxonomy" id="2079485"/>
    <lineage>
        <taxon>Bacteria</taxon>
        <taxon>Pseudomonadati</taxon>
        <taxon>Balneolota</taxon>
        <taxon>Balneolia</taxon>
        <taxon>Balneolales</taxon>
        <taxon>Balneolaceae</taxon>
        <taxon>Rhodohalobacter</taxon>
    </lineage>
</organism>
<keyword evidence="3" id="KW-0804">Transcription</keyword>
<evidence type="ECO:0000256" key="3">
    <source>
        <dbReference type="ARBA" id="ARBA00023163"/>
    </source>
</evidence>
<evidence type="ECO:0000256" key="1">
    <source>
        <dbReference type="ARBA" id="ARBA00023015"/>
    </source>
</evidence>
<dbReference type="InterPro" id="IPR039425">
    <property type="entry name" value="RNA_pol_sigma-70-like"/>
</dbReference>
<reference evidence="5 6" key="1">
    <citation type="submission" date="2018-05" db="EMBL/GenBank/DDBJ databases">
        <title>Rhodohalobacter halophilus gen. nov., sp. nov., a moderately halophilic member of the family Balneolaceae.</title>
        <authorList>
            <person name="Liu Z.-W."/>
        </authorList>
    </citation>
    <scope>NUCLEOTIDE SEQUENCE [LARGE SCALE GENOMIC DNA]</scope>
    <source>
        <strain evidence="5 6">8A47</strain>
    </source>
</reference>
<keyword evidence="1" id="KW-0805">Transcription regulation</keyword>
<evidence type="ECO:0000313" key="5">
    <source>
        <dbReference type="EMBL" id="PWN07626.1"/>
    </source>
</evidence>
<protein>
    <submittedName>
        <fullName evidence="5">RNA polymerase subunit sigma-70</fullName>
    </submittedName>
</protein>
<keyword evidence="6" id="KW-1185">Reference proteome</keyword>
<proteinExistence type="predicted"/>
<feature type="domain" description="RNA polymerase sigma-70 ECF-like HTH" evidence="4">
    <location>
        <begin position="3"/>
        <end position="183"/>
    </location>
</feature>
<dbReference type="RefSeq" id="WP_109645727.1">
    <property type="nucleotide sequence ID" value="NZ_QGGB01000003.1"/>
</dbReference>
<dbReference type="NCBIfam" id="TIGR02999">
    <property type="entry name" value="Sig-70_X6"/>
    <property type="match status" value="1"/>
</dbReference>
<dbReference type="GO" id="GO:0016987">
    <property type="term" value="F:sigma factor activity"/>
    <property type="evidence" value="ECO:0007669"/>
    <property type="project" value="UniProtKB-KW"/>
</dbReference>
<gene>
    <name evidence="5" type="ORF">DDZ15_05055</name>
</gene>
<dbReference type="AlphaFoldDB" id="A0A316U2S5"/>
<dbReference type="CDD" id="cd06171">
    <property type="entry name" value="Sigma70_r4"/>
    <property type="match status" value="1"/>
</dbReference>
<dbReference type="GO" id="GO:0006352">
    <property type="term" value="P:DNA-templated transcription initiation"/>
    <property type="evidence" value="ECO:0007669"/>
    <property type="project" value="InterPro"/>
</dbReference>
<dbReference type="SUPFAM" id="SSF88659">
    <property type="entry name" value="Sigma3 and sigma4 domains of RNA polymerase sigma factors"/>
    <property type="match status" value="1"/>
</dbReference>
<comment type="caution">
    <text evidence="5">The sequence shown here is derived from an EMBL/GenBank/DDBJ whole genome shotgun (WGS) entry which is preliminary data.</text>
</comment>
<dbReference type="InterPro" id="IPR036388">
    <property type="entry name" value="WH-like_DNA-bd_sf"/>
</dbReference>
<evidence type="ECO:0000256" key="2">
    <source>
        <dbReference type="ARBA" id="ARBA00023082"/>
    </source>
</evidence>
<dbReference type="Proteomes" id="UP000245533">
    <property type="component" value="Unassembled WGS sequence"/>
</dbReference>
<dbReference type="InterPro" id="IPR053812">
    <property type="entry name" value="HTH_Sigma70_ECF-like"/>
</dbReference>
<name>A0A316U2S5_9BACT</name>
<dbReference type="InterPro" id="IPR013324">
    <property type="entry name" value="RNA_pol_sigma_r3/r4-like"/>
</dbReference>
<evidence type="ECO:0000313" key="6">
    <source>
        <dbReference type="Proteomes" id="UP000245533"/>
    </source>
</evidence>
<dbReference type="Pfam" id="PF07638">
    <property type="entry name" value="Sigma70_ECF"/>
    <property type="match status" value="1"/>
</dbReference>
<keyword evidence="2" id="KW-0731">Sigma factor</keyword>
<dbReference type="EMBL" id="QGGB01000003">
    <property type="protein sequence ID" value="PWN07626.1"/>
    <property type="molecule type" value="Genomic_DNA"/>
</dbReference>
<dbReference type="NCBIfam" id="TIGR02937">
    <property type="entry name" value="sigma70-ECF"/>
    <property type="match status" value="1"/>
</dbReference>
<dbReference type="PANTHER" id="PTHR43133:SF39">
    <property type="entry name" value="SIMILAR TO RNA POLYMERASE SIGMA-E FACTOR"/>
    <property type="match status" value="1"/>
</dbReference>
<dbReference type="PANTHER" id="PTHR43133">
    <property type="entry name" value="RNA POLYMERASE ECF-TYPE SIGMA FACTO"/>
    <property type="match status" value="1"/>
</dbReference>
<dbReference type="InterPro" id="IPR014284">
    <property type="entry name" value="RNA_pol_sigma-70_dom"/>
</dbReference>